<reference evidence="2 3" key="1">
    <citation type="submission" date="2017-11" db="EMBL/GenBank/DDBJ databases">
        <title>Genome-resolved metagenomics identifies genetic mobility, metabolic interactions, and unexpected diversity in perchlorate-reducing communities.</title>
        <authorList>
            <person name="Barnum T.P."/>
            <person name="Figueroa I.A."/>
            <person name="Carlstrom C.I."/>
            <person name="Lucas L.N."/>
            <person name="Engelbrektson A.L."/>
            <person name="Coates J.D."/>
        </authorList>
    </citation>
    <scope>NUCLEOTIDE SEQUENCE [LARGE SCALE GENOMIC DNA]</scope>
    <source>
        <strain evidence="2">BM706</strain>
    </source>
</reference>
<dbReference type="InterPro" id="IPR041682">
    <property type="entry name" value="AAA_14"/>
</dbReference>
<evidence type="ECO:0000313" key="2">
    <source>
        <dbReference type="EMBL" id="PLX15158.1"/>
    </source>
</evidence>
<dbReference type="Proteomes" id="UP000234857">
    <property type="component" value="Unassembled WGS sequence"/>
</dbReference>
<dbReference type="PANTHER" id="PTHR33295">
    <property type="entry name" value="ATPASE"/>
    <property type="match status" value="1"/>
</dbReference>
<proteinExistence type="predicted"/>
<protein>
    <recommendedName>
        <fullName evidence="1">AAA domain-containing protein</fullName>
    </recommendedName>
</protein>
<evidence type="ECO:0000313" key="3">
    <source>
        <dbReference type="Proteomes" id="UP000234857"/>
    </source>
</evidence>
<dbReference type="Pfam" id="PF13173">
    <property type="entry name" value="AAA_14"/>
    <property type="match status" value="1"/>
</dbReference>
<dbReference type="PANTHER" id="PTHR33295:SF8">
    <property type="entry name" value="AAA+ ATPASE DOMAIN-CONTAINING PROTEIN"/>
    <property type="match status" value="1"/>
</dbReference>
<comment type="caution">
    <text evidence="2">The sequence shown here is derived from an EMBL/GenBank/DDBJ whole genome shotgun (WGS) entry which is preliminary data.</text>
</comment>
<dbReference type="SUPFAM" id="SSF52540">
    <property type="entry name" value="P-loop containing nucleoside triphosphate hydrolases"/>
    <property type="match status" value="1"/>
</dbReference>
<organism evidence="2 3">
    <name type="scientific">Muiribacterium halophilum</name>
    <dbReference type="NCBI Taxonomy" id="2053465"/>
    <lineage>
        <taxon>Bacteria</taxon>
        <taxon>Candidatus Muiribacteriota</taxon>
        <taxon>Candidatus Muiribacteriia</taxon>
        <taxon>Candidatus Muiribacteriales</taxon>
        <taxon>Candidatus Muiribacteriaceae</taxon>
        <taxon>Candidatus Muiribacterium</taxon>
    </lineage>
</organism>
<dbReference type="Gene3D" id="3.40.50.300">
    <property type="entry name" value="P-loop containing nucleotide triphosphate hydrolases"/>
    <property type="match status" value="1"/>
</dbReference>
<gene>
    <name evidence="2" type="ORF">C0601_13585</name>
</gene>
<evidence type="ECO:0000259" key="1">
    <source>
        <dbReference type="Pfam" id="PF13173"/>
    </source>
</evidence>
<feature type="domain" description="AAA" evidence="1">
    <location>
        <begin position="31"/>
        <end position="164"/>
    </location>
</feature>
<accession>A0A2N5Z904</accession>
<sequence length="287" mass="34370">MLNKLKKIIYEGYNKEIVFIRRDITKILPKDKIITITGPRRSGKTFLMYQIMDDLIKKGYDREQFLYINFEDERISDKKFDYDLIFQAFYELFPESAEKEIILFFDEIQLLENWERFVRRVYDSKTKKIYLTGSNSQMLSSDIATALRGRNYNIELFPLSFNEFKRFKGVNNKNISSKEKAIIDNLFQEYLVYGGYPEIVNYDNTLKIEILQNYFNVMIYRDIAERFEYSQLEQLKYILKKLISTVSSEFSINKLYNELKSQGAKLSKSILYSLYDDISNIYLFKQI</sequence>
<name>A0A2N5Z904_MUIH1</name>
<dbReference type="EMBL" id="PKTG01000146">
    <property type="protein sequence ID" value="PLX15158.1"/>
    <property type="molecule type" value="Genomic_DNA"/>
</dbReference>
<dbReference type="InterPro" id="IPR027417">
    <property type="entry name" value="P-loop_NTPase"/>
</dbReference>
<dbReference type="AlphaFoldDB" id="A0A2N5Z904"/>